<comment type="caution">
    <text evidence="10">The sequence shown here is derived from an EMBL/GenBank/DDBJ whole genome shotgun (WGS) entry which is preliminary data.</text>
</comment>
<sequence>MLAATSIAQIIRERTSVKNGYLDKEVSQDLVLSLLKDAVWAPNHKLREPWRFIFVSSDRREAFIEAILPCHERSKHESVRNKFKNVPAFLIVVINDDPRQKQAEEDFAATSCMVQNLQLLAWERDLGMVWKTPQHIRDPLFRQALHVQPGEKIIGVLNIGYFDKEIIAQKVRKRIDPAEKMTTF</sequence>
<dbReference type="AlphaFoldDB" id="A0A178A6L5"/>
<dbReference type="PANTHER" id="PTHR43821">
    <property type="entry name" value="NAD(P)H NITROREDUCTASE YDJA-RELATED"/>
    <property type="match status" value="1"/>
</dbReference>
<evidence type="ECO:0000256" key="1">
    <source>
        <dbReference type="ARBA" id="ARBA00007118"/>
    </source>
</evidence>
<dbReference type="EMBL" id="LDJR01000010">
    <property type="protein sequence ID" value="OAK75593.1"/>
    <property type="molecule type" value="Genomic_DNA"/>
</dbReference>
<keyword evidence="4 7" id="KW-0521">NADP</keyword>
<dbReference type="Pfam" id="PF00881">
    <property type="entry name" value="Nitroreductase"/>
    <property type="match status" value="1"/>
</dbReference>
<feature type="domain" description="Nitroreductase" evidence="9">
    <location>
        <begin position="11"/>
        <end position="161"/>
    </location>
</feature>
<evidence type="ECO:0000256" key="2">
    <source>
        <dbReference type="ARBA" id="ARBA00022630"/>
    </source>
</evidence>
<dbReference type="InterPro" id="IPR026021">
    <property type="entry name" value="YdjA-like"/>
</dbReference>
<evidence type="ECO:0000313" key="11">
    <source>
        <dbReference type="Proteomes" id="UP000077881"/>
    </source>
</evidence>
<keyword evidence="2 7" id="KW-0285">Flavoprotein</keyword>
<evidence type="ECO:0000313" key="10">
    <source>
        <dbReference type="EMBL" id="OAK75593.1"/>
    </source>
</evidence>
<dbReference type="RefSeq" id="WP_057981922.1">
    <property type="nucleotide sequence ID" value="NZ_JAGGKH010000003.1"/>
</dbReference>
<keyword evidence="6 7" id="KW-0520">NAD</keyword>
<dbReference type="InterPro" id="IPR000415">
    <property type="entry name" value="Nitroreductase-like"/>
</dbReference>
<evidence type="ECO:0000256" key="3">
    <source>
        <dbReference type="ARBA" id="ARBA00022643"/>
    </source>
</evidence>
<dbReference type="InterPro" id="IPR029479">
    <property type="entry name" value="Nitroreductase"/>
</dbReference>
<organism evidence="10 11">
    <name type="scientific">Lederbergia galactosidilytica</name>
    <dbReference type="NCBI Taxonomy" id="217031"/>
    <lineage>
        <taxon>Bacteria</taxon>
        <taxon>Bacillati</taxon>
        <taxon>Bacillota</taxon>
        <taxon>Bacilli</taxon>
        <taxon>Bacillales</taxon>
        <taxon>Bacillaceae</taxon>
        <taxon>Lederbergia</taxon>
    </lineage>
</organism>
<keyword evidence="3 7" id="KW-0288">FMN</keyword>
<comment type="cofactor">
    <cofactor evidence="8">
        <name>FMN</name>
        <dbReference type="ChEBI" id="CHEBI:58210"/>
    </cofactor>
    <text evidence="8">Binds 1 FMN per subunit.</text>
</comment>
<evidence type="ECO:0000256" key="7">
    <source>
        <dbReference type="PIRNR" id="PIRNR000232"/>
    </source>
</evidence>
<proteinExistence type="inferred from homology"/>
<dbReference type="PIRSF" id="PIRSF000232">
    <property type="entry name" value="YdjA"/>
    <property type="match status" value="1"/>
</dbReference>
<evidence type="ECO:0000259" key="9">
    <source>
        <dbReference type="Pfam" id="PF00881"/>
    </source>
</evidence>
<dbReference type="Gene3D" id="3.40.109.10">
    <property type="entry name" value="NADH Oxidase"/>
    <property type="match status" value="1"/>
</dbReference>
<evidence type="ECO:0000256" key="6">
    <source>
        <dbReference type="ARBA" id="ARBA00023027"/>
    </source>
</evidence>
<feature type="binding site" evidence="8">
    <location>
        <position position="44"/>
    </location>
    <ligand>
        <name>FMN</name>
        <dbReference type="ChEBI" id="CHEBI:58210"/>
        <note>ligand shared between dimeric partners</note>
    </ligand>
</feature>
<dbReference type="CDD" id="cd02135">
    <property type="entry name" value="YdjA-like"/>
    <property type="match status" value="1"/>
</dbReference>
<accession>A0A178A6L5</accession>
<gene>
    <name evidence="10" type="ORF">ABB05_01145</name>
</gene>
<feature type="binding site" description="in other chain" evidence="8">
    <location>
        <begin position="130"/>
        <end position="132"/>
    </location>
    <ligand>
        <name>FMN</name>
        <dbReference type="ChEBI" id="CHEBI:58210"/>
        <note>ligand shared between dimeric partners</note>
    </ligand>
</feature>
<protein>
    <recommendedName>
        <fullName evidence="7">Putative NAD(P)H nitroreductase</fullName>
        <ecNumber evidence="7">1.-.-.-</ecNumber>
    </recommendedName>
</protein>
<reference evidence="10 11" key="1">
    <citation type="submission" date="2015-05" db="EMBL/GenBank/DDBJ databases">
        <title>Comparison of genome.</title>
        <authorList>
            <person name="Zheng Z."/>
            <person name="Sun M."/>
        </authorList>
    </citation>
    <scope>NUCLEOTIDE SEQUENCE [LARGE SCALE GENOMIC DNA]</scope>
    <source>
        <strain evidence="10 11">G25-74</strain>
    </source>
</reference>
<dbReference type="Proteomes" id="UP000077881">
    <property type="component" value="Unassembled WGS sequence"/>
</dbReference>
<dbReference type="EC" id="1.-.-.-" evidence="7"/>
<comment type="similarity">
    <text evidence="1 7">Belongs to the nitroreductase family.</text>
</comment>
<name>A0A178A6L5_9BACI</name>
<keyword evidence="11" id="KW-1185">Reference proteome</keyword>
<dbReference type="InterPro" id="IPR052530">
    <property type="entry name" value="NAD(P)H_nitroreductase"/>
</dbReference>
<keyword evidence="5 7" id="KW-0560">Oxidoreductase</keyword>
<dbReference type="SUPFAM" id="SSF55469">
    <property type="entry name" value="FMN-dependent nitroreductase-like"/>
    <property type="match status" value="1"/>
</dbReference>
<dbReference type="OrthoDB" id="9804207at2"/>
<dbReference type="STRING" id="217031.ABB05_01145"/>
<feature type="binding site" description="in other chain" evidence="8">
    <location>
        <begin position="14"/>
        <end position="16"/>
    </location>
    <ligand>
        <name>FMN</name>
        <dbReference type="ChEBI" id="CHEBI:58210"/>
        <note>ligand shared between dimeric partners</note>
    </ligand>
</feature>
<dbReference type="GO" id="GO:0016491">
    <property type="term" value="F:oxidoreductase activity"/>
    <property type="evidence" value="ECO:0007669"/>
    <property type="project" value="UniProtKB-UniRule"/>
</dbReference>
<evidence type="ECO:0000256" key="4">
    <source>
        <dbReference type="ARBA" id="ARBA00022857"/>
    </source>
</evidence>
<dbReference type="PANTHER" id="PTHR43821:SF1">
    <property type="entry name" value="NAD(P)H NITROREDUCTASE YDJA-RELATED"/>
    <property type="match status" value="1"/>
</dbReference>
<evidence type="ECO:0000256" key="5">
    <source>
        <dbReference type="ARBA" id="ARBA00023002"/>
    </source>
</evidence>
<evidence type="ECO:0000256" key="8">
    <source>
        <dbReference type="PIRSR" id="PIRSR000232-1"/>
    </source>
</evidence>
<dbReference type="PATRIC" id="fig|217031.6.peg.245"/>